<evidence type="ECO:0000256" key="2">
    <source>
        <dbReference type="ARBA" id="ARBA00022982"/>
    </source>
</evidence>
<organism evidence="10 11">
    <name type="scientific">Candidatus Ureaplasma intestinipullorum</name>
    <dbReference type="NCBI Taxonomy" id="2838770"/>
    <lineage>
        <taxon>Bacteria</taxon>
        <taxon>Bacillati</taxon>
        <taxon>Mycoplasmatota</taxon>
        <taxon>Mycoplasmoidales</taxon>
        <taxon>Mycoplasmoidaceae</taxon>
        <taxon>Ureaplasma</taxon>
    </lineage>
</organism>
<dbReference type="Gene3D" id="3.40.30.10">
    <property type="entry name" value="Glutaredoxin"/>
    <property type="match status" value="1"/>
</dbReference>
<evidence type="ECO:0000259" key="9">
    <source>
        <dbReference type="PROSITE" id="PS51352"/>
    </source>
</evidence>
<evidence type="ECO:0000256" key="6">
    <source>
        <dbReference type="PIRNR" id="PIRNR000077"/>
    </source>
</evidence>
<accession>A0A9E2KWF4</accession>
<dbReference type="Pfam" id="PF00085">
    <property type="entry name" value="Thioredoxin"/>
    <property type="match status" value="1"/>
</dbReference>
<dbReference type="InterPro" id="IPR036249">
    <property type="entry name" value="Thioredoxin-like_sf"/>
</dbReference>
<dbReference type="InterPro" id="IPR005746">
    <property type="entry name" value="Thioredoxin"/>
</dbReference>
<name>A0A9E2KWF4_9BACT</name>
<dbReference type="PIRSF" id="PIRSF000077">
    <property type="entry name" value="Thioredoxin"/>
    <property type="match status" value="1"/>
</dbReference>
<feature type="domain" description="Thioredoxin" evidence="9">
    <location>
        <begin position="1"/>
        <end position="101"/>
    </location>
</feature>
<feature type="site" description="Contributes to redox potential value" evidence="7">
    <location>
        <position position="29"/>
    </location>
</feature>
<proteinExistence type="inferred from homology"/>
<feature type="active site" description="Nucleophile" evidence="7">
    <location>
        <position position="31"/>
    </location>
</feature>
<feature type="site" description="Contributes to redox potential value" evidence="7">
    <location>
        <position position="30"/>
    </location>
</feature>
<reference evidence="10" key="2">
    <citation type="submission" date="2021-04" db="EMBL/GenBank/DDBJ databases">
        <authorList>
            <person name="Gilroy R."/>
        </authorList>
    </citation>
    <scope>NUCLEOTIDE SEQUENCE</scope>
    <source>
        <strain evidence="10">A5-1222</strain>
    </source>
</reference>
<dbReference type="PROSITE" id="PS00194">
    <property type="entry name" value="THIOREDOXIN_1"/>
    <property type="match status" value="1"/>
</dbReference>
<dbReference type="CDD" id="cd02947">
    <property type="entry name" value="TRX_family"/>
    <property type="match status" value="1"/>
</dbReference>
<dbReference type="SUPFAM" id="SSF52833">
    <property type="entry name" value="Thioredoxin-like"/>
    <property type="match status" value="1"/>
</dbReference>
<evidence type="ECO:0000313" key="11">
    <source>
        <dbReference type="Proteomes" id="UP000824247"/>
    </source>
</evidence>
<feature type="active site" description="Nucleophile" evidence="7">
    <location>
        <position position="28"/>
    </location>
</feature>
<evidence type="ECO:0000256" key="8">
    <source>
        <dbReference type="PIRSR" id="PIRSR000077-4"/>
    </source>
</evidence>
<dbReference type="PRINTS" id="PR00421">
    <property type="entry name" value="THIOREDOXIN"/>
</dbReference>
<dbReference type="InterPro" id="IPR017937">
    <property type="entry name" value="Thioredoxin_CS"/>
</dbReference>
<keyword evidence="1" id="KW-0813">Transport</keyword>
<feature type="disulfide bond" description="Redox-active" evidence="8">
    <location>
        <begin position="28"/>
        <end position="31"/>
    </location>
</feature>
<comment type="caution">
    <text evidence="10">The sequence shown here is derived from an EMBL/GenBank/DDBJ whole genome shotgun (WGS) entry which is preliminary data.</text>
</comment>
<dbReference type="FunFam" id="3.40.30.10:FF:000001">
    <property type="entry name" value="Thioredoxin"/>
    <property type="match status" value="1"/>
</dbReference>
<dbReference type="Proteomes" id="UP000824247">
    <property type="component" value="Unassembled WGS sequence"/>
</dbReference>
<keyword evidence="3 8" id="KW-1015">Disulfide bond</keyword>
<comment type="similarity">
    <text evidence="6">Belongs to the thioredoxin family.</text>
</comment>
<protein>
    <recommendedName>
        <fullName evidence="5 6">Thioredoxin</fullName>
    </recommendedName>
</protein>
<evidence type="ECO:0000256" key="4">
    <source>
        <dbReference type="ARBA" id="ARBA00023284"/>
    </source>
</evidence>
<keyword evidence="2" id="KW-0249">Electron transport</keyword>
<sequence length="101" mass="11565">MILNNKNEFEQIISNNELVVIDFFATWCGPCKMLSPVIENVESLIHDVKFIKVDIDQFNDLASQYKIQSVPTLVFLKNGQEVMKSIGYLDEDALIEKIKSL</sequence>
<dbReference type="PROSITE" id="PS51352">
    <property type="entry name" value="THIOREDOXIN_2"/>
    <property type="match status" value="1"/>
</dbReference>
<dbReference type="GO" id="GO:0015035">
    <property type="term" value="F:protein-disulfide reductase activity"/>
    <property type="evidence" value="ECO:0007669"/>
    <property type="project" value="UniProtKB-UniRule"/>
</dbReference>
<gene>
    <name evidence="10" type="primary">trxA</name>
    <name evidence="10" type="ORF">H9897_01275</name>
</gene>
<keyword evidence="4 8" id="KW-0676">Redox-active center</keyword>
<dbReference type="InterPro" id="IPR013766">
    <property type="entry name" value="Thioredoxin_domain"/>
</dbReference>
<evidence type="ECO:0000256" key="3">
    <source>
        <dbReference type="ARBA" id="ARBA00023157"/>
    </source>
</evidence>
<evidence type="ECO:0000256" key="5">
    <source>
        <dbReference type="NCBIfam" id="TIGR01068"/>
    </source>
</evidence>
<evidence type="ECO:0000256" key="1">
    <source>
        <dbReference type="ARBA" id="ARBA00022448"/>
    </source>
</evidence>
<evidence type="ECO:0000313" key="10">
    <source>
        <dbReference type="EMBL" id="MBU3830767.1"/>
    </source>
</evidence>
<dbReference type="PANTHER" id="PTHR46115">
    <property type="entry name" value="THIOREDOXIN-LIKE PROTEIN 1"/>
    <property type="match status" value="1"/>
</dbReference>
<dbReference type="AlphaFoldDB" id="A0A9E2KWF4"/>
<dbReference type="NCBIfam" id="TIGR01068">
    <property type="entry name" value="thioredoxin"/>
    <property type="match status" value="1"/>
</dbReference>
<evidence type="ECO:0000256" key="7">
    <source>
        <dbReference type="PIRSR" id="PIRSR000077-1"/>
    </source>
</evidence>
<feature type="site" description="Deprotonates C-terminal active site Cys" evidence="7">
    <location>
        <position position="22"/>
    </location>
</feature>
<reference evidence="10" key="1">
    <citation type="journal article" date="2021" name="PeerJ">
        <title>Extensive microbial diversity within the chicken gut microbiome revealed by metagenomics and culture.</title>
        <authorList>
            <person name="Gilroy R."/>
            <person name="Ravi A."/>
            <person name="Getino M."/>
            <person name="Pursley I."/>
            <person name="Horton D.L."/>
            <person name="Alikhan N.F."/>
            <person name="Baker D."/>
            <person name="Gharbi K."/>
            <person name="Hall N."/>
            <person name="Watson M."/>
            <person name="Adriaenssens E.M."/>
            <person name="Foster-Nyarko E."/>
            <person name="Jarju S."/>
            <person name="Secka A."/>
            <person name="Antonio M."/>
            <person name="Oren A."/>
            <person name="Chaudhuri R.R."/>
            <person name="La Ragione R."/>
            <person name="Hildebrand F."/>
            <person name="Pallen M.J."/>
        </authorList>
    </citation>
    <scope>NUCLEOTIDE SEQUENCE</scope>
    <source>
        <strain evidence="10">A5-1222</strain>
    </source>
</reference>
<dbReference type="EMBL" id="JAHLFM010000018">
    <property type="protein sequence ID" value="MBU3830767.1"/>
    <property type="molecule type" value="Genomic_DNA"/>
</dbReference>